<dbReference type="OrthoDB" id="9783100at2"/>
<dbReference type="PANTHER" id="PTHR30203:SF20">
    <property type="entry name" value="MULTIDRUG RESISTANCE OUTER MEMBRANE PROTEIN MDTP-RELATED"/>
    <property type="match status" value="1"/>
</dbReference>
<gene>
    <name evidence="10" type="ORF">EQG66_09715</name>
</gene>
<comment type="caution">
    <text evidence="10">The sequence shown here is derived from an EMBL/GenBank/DDBJ whole genome shotgun (WGS) entry which is preliminary data.</text>
</comment>
<evidence type="ECO:0000256" key="3">
    <source>
        <dbReference type="ARBA" id="ARBA00022452"/>
    </source>
</evidence>
<dbReference type="AlphaFoldDB" id="A0A4Q1KH27"/>
<dbReference type="Gene3D" id="1.20.1600.10">
    <property type="entry name" value="Outer membrane efflux proteins (OEP)"/>
    <property type="match status" value="1"/>
</dbReference>
<keyword evidence="5" id="KW-0732">Signal</keyword>
<evidence type="ECO:0000256" key="6">
    <source>
        <dbReference type="ARBA" id="ARBA00023136"/>
    </source>
</evidence>
<keyword evidence="4 9" id="KW-0812">Transmembrane</keyword>
<dbReference type="InterPro" id="IPR003423">
    <property type="entry name" value="OMP_efflux"/>
</dbReference>
<evidence type="ECO:0000256" key="8">
    <source>
        <dbReference type="ARBA" id="ARBA00023288"/>
    </source>
</evidence>
<dbReference type="PANTHER" id="PTHR30203">
    <property type="entry name" value="OUTER MEMBRANE CATION EFFLUX PROTEIN"/>
    <property type="match status" value="1"/>
</dbReference>
<evidence type="ECO:0000256" key="5">
    <source>
        <dbReference type="ARBA" id="ARBA00022729"/>
    </source>
</evidence>
<name>A0A4Q1KH27_9SPHN</name>
<dbReference type="Pfam" id="PF02321">
    <property type="entry name" value="OEP"/>
    <property type="match status" value="2"/>
</dbReference>
<evidence type="ECO:0000313" key="10">
    <source>
        <dbReference type="EMBL" id="RXR28635.1"/>
    </source>
</evidence>
<dbReference type="GO" id="GO:0005886">
    <property type="term" value="C:plasma membrane"/>
    <property type="evidence" value="ECO:0007669"/>
    <property type="project" value="UniProtKB-SubCell"/>
</dbReference>
<dbReference type="NCBIfam" id="TIGR01845">
    <property type="entry name" value="outer_NodT"/>
    <property type="match status" value="1"/>
</dbReference>
<reference evidence="11" key="1">
    <citation type="submission" date="2019-01" db="EMBL/GenBank/DDBJ databases">
        <title>Cytophagaceae bacterium strain CAR-16.</title>
        <authorList>
            <person name="Chen W.-M."/>
        </authorList>
    </citation>
    <scope>NUCLEOTIDE SEQUENCE [LARGE SCALE GENOMIC DNA]</scope>
    <source>
        <strain evidence="11">CHR27</strain>
    </source>
</reference>
<dbReference type="InterPro" id="IPR010131">
    <property type="entry name" value="MdtP/NodT-like"/>
</dbReference>
<dbReference type="EMBL" id="SBKP01000008">
    <property type="protein sequence ID" value="RXR28635.1"/>
    <property type="molecule type" value="Genomic_DNA"/>
</dbReference>
<keyword evidence="6 9" id="KW-0472">Membrane</keyword>
<comment type="similarity">
    <text evidence="2 9">Belongs to the outer membrane factor (OMF) (TC 1.B.17) family.</text>
</comment>
<dbReference type="SUPFAM" id="SSF56954">
    <property type="entry name" value="Outer membrane efflux proteins (OEP)"/>
    <property type="match status" value="1"/>
</dbReference>
<dbReference type="Gene3D" id="2.20.200.10">
    <property type="entry name" value="Outer membrane efflux proteins (OEP)"/>
    <property type="match status" value="1"/>
</dbReference>
<keyword evidence="7 9" id="KW-0564">Palmitate</keyword>
<evidence type="ECO:0000256" key="4">
    <source>
        <dbReference type="ARBA" id="ARBA00022692"/>
    </source>
</evidence>
<protein>
    <submittedName>
        <fullName evidence="10">Efflux transporter outer membrane subunit</fullName>
    </submittedName>
</protein>
<evidence type="ECO:0000256" key="9">
    <source>
        <dbReference type="RuleBase" id="RU362097"/>
    </source>
</evidence>
<accession>A0A4Q1KH27</accession>
<keyword evidence="3 9" id="KW-1134">Transmembrane beta strand</keyword>
<comment type="subcellular location">
    <subcellularLocation>
        <location evidence="9">Cell membrane</location>
        <topology evidence="9">Lipid-anchor</topology>
    </subcellularLocation>
    <subcellularLocation>
        <location evidence="1">Membrane</location>
    </subcellularLocation>
</comment>
<organism evidence="10 11">
    <name type="scientific">Sphingobium fluviale</name>
    <dbReference type="NCBI Taxonomy" id="2506423"/>
    <lineage>
        <taxon>Bacteria</taxon>
        <taxon>Pseudomonadati</taxon>
        <taxon>Pseudomonadota</taxon>
        <taxon>Alphaproteobacteria</taxon>
        <taxon>Sphingomonadales</taxon>
        <taxon>Sphingomonadaceae</taxon>
        <taxon>Sphingobium</taxon>
    </lineage>
</organism>
<proteinExistence type="inferred from homology"/>
<dbReference type="Proteomes" id="UP000290958">
    <property type="component" value="Unassembled WGS sequence"/>
</dbReference>
<evidence type="ECO:0000256" key="2">
    <source>
        <dbReference type="ARBA" id="ARBA00007613"/>
    </source>
</evidence>
<dbReference type="GO" id="GO:0015562">
    <property type="term" value="F:efflux transmembrane transporter activity"/>
    <property type="evidence" value="ECO:0007669"/>
    <property type="project" value="InterPro"/>
</dbReference>
<evidence type="ECO:0000313" key="11">
    <source>
        <dbReference type="Proteomes" id="UP000290958"/>
    </source>
</evidence>
<evidence type="ECO:0000256" key="7">
    <source>
        <dbReference type="ARBA" id="ARBA00023139"/>
    </source>
</evidence>
<keyword evidence="8 9" id="KW-0449">Lipoprotein</keyword>
<sequence length="475" mass="50521">MDSPHCSISLRVVCGFAALALSGCATLPERVELPTISSPDRFDTTNSLTAPAVDWPSDRWWDGFGDPQLTTLIEEGLAEATDLRVAQARFARAEAMIHETHSRLLPTLSAAAEGGATKQSYNYLFAREFAPQGWPEYGLVTARLDWELDFWGRNRAALAAARSEAAAAEAEAASVRLAVSAGIASAYADLAALHAEQETAAKAVEIRARTLDLMEGRKAQGLENDGAVQRARSALATAQGELAALDEFLVLTRHRIAALLGAGPDRGLAIARPALITRDDLGLPANLPAELIGRRPDIIAARMRSEAAVSRIKEVRASFYPNINLAGLIGLQALGLDNVFKNGSEFGTVGPAISLPIFDGGRLRGRLRGTEADYQAAVAQYDGALVQALREVADAMASGRALGERLDRAQEAERAADAAWTVANNRYRGGLATSLDVLAAEDALIATRRTVAALQTRAFALDVALVRALGGGFRF</sequence>
<evidence type="ECO:0000256" key="1">
    <source>
        <dbReference type="ARBA" id="ARBA00004370"/>
    </source>
</evidence>
<keyword evidence="11" id="KW-1185">Reference proteome</keyword>